<evidence type="ECO:0000256" key="5">
    <source>
        <dbReference type="ARBA" id="ARBA00023136"/>
    </source>
</evidence>
<keyword evidence="3 6" id="KW-0812">Transmembrane</keyword>
<comment type="subcellular location">
    <subcellularLocation>
        <location evidence="1">Endomembrane system</location>
        <topology evidence="1">Multi-pass membrane protein</topology>
    </subcellularLocation>
</comment>
<sequence length="128" mass="14512">MSFKSSYLYALGALFLFHSGYSAMQFYQYVKATDSTLPLPTDIGLEALLGAAVTIIAAVFSVEIPAQLSAHDDEVLVKPYRFFKPIEMRYATTEFQKLGINPFEEIEARPAFMNIVAKRKEFQEWANK</sequence>
<feature type="transmembrane region" description="Helical" evidence="6">
    <location>
        <begin position="47"/>
        <end position="66"/>
    </location>
</feature>
<evidence type="ECO:0000256" key="3">
    <source>
        <dbReference type="ARBA" id="ARBA00022692"/>
    </source>
</evidence>
<dbReference type="AlphaFoldDB" id="A0A1E3QL10"/>
<reference evidence="8" key="1">
    <citation type="submission" date="2016-05" db="EMBL/GenBank/DDBJ databases">
        <title>Comparative genomics of biotechnologically important yeasts.</title>
        <authorList>
            <consortium name="DOE Joint Genome Institute"/>
            <person name="Riley R."/>
            <person name="Haridas S."/>
            <person name="Wolfe K.H."/>
            <person name="Lopes M.R."/>
            <person name="Hittinger C.T."/>
            <person name="Goker M."/>
            <person name="Salamov A."/>
            <person name="Wisecaver J."/>
            <person name="Long T.M."/>
            <person name="Aerts A.L."/>
            <person name="Barry K."/>
            <person name="Choi C."/>
            <person name="Clum A."/>
            <person name="Coughlan A.Y."/>
            <person name="Deshpande S."/>
            <person name="Douglass A.P."/>
            <person name="Hanson S.J."/>
            <person name="Klenk H.-P."/>
            <person name="Labutti K."/>
            <person name="Lapidus A."/>
            <person name="Lindquist E."/>
            <person name="Lipzen A."/>
            <person name="Meier-Kolthoff J.P."/>
            <person name="Ohm R.A."/>
            <person name="Otillar R.P."/>
            <person name="Pangilinan J."/>
            <person name="Peng Y."/>
            <person name="Rokas A."/>
            <person name="Rosa C.A."/>
            <person name="Scheuner C."/>
            <person name="Sibirny A.A."/>
            <person name="Slot J.C."/>
            <person name="Stielow J.B."/>
            <person name="Sun H."/>
            <person name="Kurtzman C.P."/>
            <person name="Blackwell M."/>
            <person name="Grigoriev I.V."/>
            <person name="Jeffries T.W."/>
        </authorList>
    </citation>
    <scope>NUCLEOTIDE SEQUENCE [LARGE SCALE GENOMIC DNA]</scope>
    <source>
        <strain evidence="8">NRRL Y-12698</strain>
    </source>
</reference>
<organism evidence="7 8">
    <name type="scientific">Babjeviella inositovora NRRL Y-12698</name>
    <dbReference type="NCBI Taxonomy" id="984486"/>
    <lineage>
        <taxon>Eukaryota</taxon>
        <taxon>Fungi</taxon>
        <taxon>Dikarya</taxon>
        <taxon>Ascomycota</taxon>
        <taxon>Saccharomycotina</taxon>
        <taxon>Pichiomycetes</taxon>
        <taxon>Serinales incertae sedis</taxon>
        <taxon>Babjeviella</taxon>
    </lineage>
</organism>
<comment type="similarity">
    <text evidence="2">Belongs to the membrane magnesium transporter (TC 1.A.67) family.</text>
</comment>
<name>A0A1E3QL10_9ASCO</name>
<dbReference type="Pfam" id="PF10270">
    <property type="entry name" value="MMgT"/>
    <property type="match status" value="1"/>
</dbReference>
<dbReference type="Proteomes" id="UP000094336">
    <property type="component" value="Unassembled WGS sequence"/>
</dbReference>
<evidence type="ECO:0000256" key="1">
    <source>
        <dbReference type="ARBA" id="ARBA00004127"/>
    </source>
</evidence>
<evidence type="ECO:0000313" key="8">
    <source>
        <dbReference type="Proteomes" id="UP000094336"/>
    </source>
</evidence>
<dbReference type="PANTHER" id="PTHR28144:SF1">
    <property type="entry name" value="ER MEMBRANE PROTEIN COMPLEX SUBUNIT 5"/>
    <property type="match status" value="1"/>
</dbReference>
<feature type="transmembrane region" description="Helical" evidence="6">
    <location>
        <begin position="7"/>
        <end position="27"/>
    </location>
</feature>
<dbReference type="GO" id="GO:0034975">
    <property type="term" value="P:protein folding in endoplasmic reticulum"/>
    <property type="evidence" value="ECO:0007669"/>
    <property type="project" value="TreeGrafter"/>
</dbReference>
<evidence type="ECO:0000256" key="2">
    <source>
        <dbReference type="ARBA" id="ARBA00006109"/>
    </source>
</evidence>
<keyword evidence="5 6" id="KW-0472">Membrane</keyword>
<proteinExistence type="inferred from homology"/>
<accession>A0A1E3QL10</accession>
<evidence type="ECO:0000256" key="6">
    <source>
        <dbReference type="SAM" id="Phobius"/>
    </source>
</evidence>
<dbReference type="GeneID" id="30150028"/>
<dbReference type="InterPro" id="IPR018937">
    <property type="entry name" value="MMgT"/>
</dbReference>
<evidence type="ECO:0000313" key="7">
    <source>
        <dbReference type="EMBL" id="ODQ78373.1"/>
    </source>
</evidence>
<keyword evidence="8" id="KW-1185">Reference proteome</keyword>
<dbReference type="InterPro" id="IPR053279">
    <property type="entry name" value="EMC_subunit"/>
</dbReference>
<dbReference type="RefSeq" id="XP_018983701.1">
    <property type="nucleotide sequence ID" value="XM_019132175.1"/>
</dbReference>
<keyword evidence="4 6" id="KW-1133">Transmembrane helix</keyword>
<dbReference type="GO" id="GO:0072546">
    <property type="term" value="C:EMC complex"/>
    <property type="evidence" value="ECO:0007669"/>
    <property type="project" value="TreeGrafter"/>
</dbReference>
<dbReference type="PANTHER" id="PTHR28144">
    <property type="entry name" value="ER MEMBRANE PROTEIN COMPLEX SUBUNIT 5"/>
    <property type="match status" value="1"/>
</dbReference>
<dbReference type="EMBL" id="KV454435">
    <property type="protein sequence ID" value="ODQ78373.1"/>
    <property type="molecule type" value="Genomic_DNA"/>
</dbReference>
<evidence type="ECO:0008006" key="9">
    <source>
        <dbReference type="Google" id="ProtNLM"/>
    </source>
</evidence>
<dbReference type="STRING" id="984486.A0A1E3QL10"/>
<gene>
    <name evidence="7" type="ORF">BABINDRAFT_52126</name>
</gene>
<dbReference type="OrthoDB" id="44756at2759"/>
<evidence type="ECO:0000256" key="4">
    <source>
        <dbReference type="ARBA" id="ARBA00022989"/>
    </source>
</evidence>
<protein>
    <recommendedName>
        <fullName evidence="9">Membrane magnesium transporter</fullName>
    </recommendedName>
</protein>